<keyword evidence="3" id="KW-1185">Reference proteome</keyword>
<feature type="region of interest" description="Disordered" evidence="1">
    <location>
        <begin position="62"/>
        <end position="82"/>
    </location>
</feature>
<feature type="region of interest" description="Disordered" evidence="1">
    <location>
        <begin position="1"/>
        <end position="49"/>
    </location>
</feature>
<sequence>MSDRKKQGHKDEVEDNFGQWDEPSLGHKGEEKFSESVEQNIGQTGEQKVGDIDEQNFGQWASDVHTPHSTVPKDLPNFCSFG</sequence>
<protein>
    <submittedName>
        <fullName evidence="2">Uncharacterized protein</fullName>
    </submittedName>
</protein>
<organism evidence="2 3">
    <name type="scientific">Vigna unguiculata</name>
    <name type="common">Cowpea</name>
    <dbReference type="NCBI Taxonomy" id="3917"/>
    <lineage>
        <taxon>Eukaryota</taxon>
        <taxon>Viridiplantae</taxon>
        <taxon>Streptophyta</taxon>
        <taxon>Embryophyta</taxon>
        <taxon>Tracheophyta</taxon>
        <taxon>Spermatophyta</taxon>
        <taxon>Magnoliopsida</taxon>
        <taxon>eudicotyledons</taxon>
        <taxon>Gunneridae</taxon>
        <taxon>Pentapetalae</taxon>
        <taxon>rosids</taxon>
        <taxon>fabids</taxon>
        <taxon>Fabales</taxon>
        <taxon>Fabaceae</taxon>
        <taxon>Papilionoideae</taxon>
        <taxon>50 kb inversion clade</taxon>
        <taxon>NPAAA clade</taxon>
        <taxon>indigoferoid/millettioid clade</taxon>
        <taxon>Phaseoleae</taxon>
        <taxon>Vigna</taxon>
    </lineage>
</organism>
<name>A0A4D6N299_VIGUN</name>
<evidence type="ECO:0000313" key="2">
    <source>
        <dbReference type="EMBL" id="QCE06127.1"/>
    </source>
</evidence>
<dbReference type="AlphaFoldDB" id="A0A4D6N299"/>
<feature type="compositionally biased region" description="Basic and acidic residues" evidence="1">
    <location>
        <begin position="1"/>
        <end position="12"/>
    </location>
</feature>
<evidence type="ECO:0000256" key="1">
    <source>
        <dbReference type="SAM" id="MobiDB-lite"/>
    </source>
</evidence>
<gene>
    <name evidence="2" type="ORF">DEO72_LG9g1138</name>
</gene>
<feature type="compositionally biased region" description="Polar residues" evidence="1">
    <location>
        <begin position="36"/>
        <end position="46"/>
    </location>
</feature>
<feature type="compositionally biased region" description="Basic and acidic residues" evidence="1">
    <location>
        <begin position="24"/>
        <end position="35"/>
    </location>
</feature>
<reference evidence="2 3" key="1">
    <citation type="submission" date="2019-04" db="EMBL/GenBank/DDBJ databases">
        <title>An improved genome assembly and genetic linkage map for asparagus bean, Vigna unguiculata ssp. sesquipedialis.</title>
        <authorList>
            <person name="Xia Q."/>
            <person name="Zhang R."/>
            <person name="Dong Y."/>
        </authorList>
    </citation>
    <scope>NUCLEOTIDE SEQUENCE [LARGE SCALE GENOMIC DNA]</scope>
    <source>
        <tissue evidence="2">Leaf</tissue>
    </source>
</reference>
<dbReference type="Proteomes" id="UP000501690">
    <property type="component" value="Linkage Group LG9"/>
</dbReference>
<evidence type="ECO:0000313" key="3">
    <source>
        <dbReference type="Proteomes" id="UP000501690"/>
    </source>
</evidence>
<dbReference type="EMBL" id="CP039353">
    <property type="protein sequence ID" value="QCE06127.1"/>
    <property type="molecule type" value="Genomic_DNA"/>
</dbReference>
<proteinExistence type="predicted"/>
<accession>A0A4D6N299</accession>